<name>A0A2M4B320_9DIPT</name>
<organism evidence="1">
    <name type="scientific">Anopheles triannulatus</name>
    <dbReference type="NCBI Taxonomy" id="58253"/>
    <lineage>
        <taxon>Eukaryota</taxon>
        <taxon>Metazoa</taxon>
        <taxon>Ecdysozoa</taxon>
        <taxon>Arthropoda</taxon>
        <taxon>Hexapoda</taxon>
        <taxon>Insecta</taxon>
        <taxon>Pterygota</taxon>
        <taxon>Neoptera</taxon>
        <taxon>Endopterygota</taxon>
        <taxon>Diptera</taxon>
        <taxon>Nematocera</taxon>
        <taxon>Culicoidea</taxon>
        <taxon>Culicidae</taxon>
        <taxon>Anophelinae</taxon>
        <taxon>Anopheles</taxon>
    </lineage>
</organism>
<accession>A0A2M4B320</accession>
<evidence type="ECO:0000313" key="1">
    <source>
        <dbReference type="EMBL" id="MBW47390.1"/>
    </source>
</evidence>
<protein>
    <submittedName>
        <fullName evidence="1">Putative secreted protein</fullName>
    </submittedName>
</protein>
<dbReference type="EMBL" id="GGFK01014069">
    <property type="protein sequence ID" value="MBW47390.1"/>
    <property type="molecule type" value="Transcribed_RNA"/>
</dbReference>
<proteinExistence type="predicted"/>
<sequence length="150" mass="17286">MIRAKRLHMRANCCCCCSLLSISSAFPKEGRRTSGLLETESHAHTQETPIGRPEKVIALASGHHRHQRIIMIIFHRVSYIAWSCKYETDELDDRRTTLAYRGGCFMWLQRSIILGMHNSPHPLYTQTPRQTHPQWKLMKSVICVSSIAVR</sequence>
<dbReference type="AlphaFoldDB" id="A0A2M4B320"/>
<reference evidence="1" key="1">
    <citation type="submission" date="2018-01" db="EMBL/GenBank/DDBJ databases">
        <title>An insight into the sialome of Amazonian anophelines.</title>
        <authorList>
            <person name="Ribeiro J.M."/>
            <person name="Scarpassa V."/>
            <person name="Calvo E."/>
        </authorList>
    </citation>
    <scope>NUCLEOTIDE SEQUENCE</scope>
    <source>
        <tissue evidence="1">Salivary glands</tissue>
    </source>
</reference>